<dbReference type="RefSeq" id="WP_119598659.1">
    <property type="nucleotide sequence ID" value="NZ_QXQA01000003.1"/>
</dbReference>
<dbReference type="SUPFAM" id="SSF56601">
    <property type="entry name" value="beta-lactamase/transpeptidase-like"/>
    <property type="match status" value="1"/>
</dbReference>
<dbReference type="AlphaFoldDB" id="A0A3A1V5K5"/>
<organism evidence="2 3">
    <name type="scientific">Paenibacillus nanensis</name>
    <dbReference type="NCBI Taxonomy" id="393251"/>
    <lineage>
        <taxon>Bacteria</taxon>
        <taxon>Bacillati</taxon>
        <taxon>Bacillota</taxon>
        <taxon>Bacilli</taxon>
        <taxon>Bacillales</taxon>
        <taxon>Paenibacillaceae</taxon>
        <taxon>Paenibacillus</taxon>
    </lineage>
</organism>
<dbReference type="PANTHER" id="PTHR46825">
    <property type="entry name" value="D-ALANYL-D-ALANINE-CARBOXYPEPTIDASE/ENDOPEPTIDASE AMPH"/>
    <property type="match status" value="1"/>
</dbReference>
<feature type="domain" description="Beta-lactamase-related" evidence="1">
    <location>
        <begin position="30"/>
        <end position="319"/>
    </location>
</feature>
<evidence type="ECO:0000313" key="3">
    <source>
        <dbReference type="Proteomes" id="UP000266482"/>
    </source>
</evidence>
<proteinExistence type="predicted"/>
<dbReference type="GO" id="GO:0016787">
    <property type="term" value="F:hydrolase activity"/>
    <property type="evidence" value="ECO:0007669"/>
    <property type="project" value="UniProtKB-KW"/>
</dbReference>
<dbReference type="Gene3D" id="3.40.710.10">
    <property type="entry name" value="DD-peptidase/beta-lactamase superfamily"/>
    <property type="match status" value="1"/>
</dbReference>
<dbReference type="InterPro" id="IPR001466">
    <property type="entry name" value="Beta-lactam-related"/>
</dbReference>
<dbReference type="PANTHER" id="PTHR46825:SF8">
    <property type="entry name" value="BETA-LACTAMASE-RELATED"/>
    <property type="match status" value="1"/>
</dbReference>
<evidence type="ECO:0000259" key="1">
    <source>
        <dbReference type="Pfam" id="PF00144"/>
    </source>
</evidence>
<name>A0A3A1V5K5_9BACL</name>
<sequence length="348" mass="38403">MIQQLEDVLKEERLQQWLTIPEHRLTFGVVTRSGRWIWPSAANGEAEYASDLYEIGSITKTFIGLLLAIGEERGIWSRLDPLAALVPELASSPFAKQTTLLQLVTHTANLPAIPRNLRRTIQDKLNPYAHYSESDLIEAVLSEKPKAKGRHMYSNYSFGLLGWILSKQLGMSLHEAMGELVFRPLGMKDTGLAGHLKDDASLQPVFDAKGKPTPHWQFQQSMAGAGAICSTISDMLAYAEANAGLSSSPVSSALEECHKEHYSIFKKRGIGIGFGWMLYREKNGSATHWHNGGTYGSSSFAAFNRAKGIGLVILSNRGVDLASQLPFIGSRKLNVDRFARILTDKLFG</sequence>
<evidence type="ECO:0000313" key="2">
    <source>
        <dbReference type="EMBL" id="RIX53913.1"/>
    </source>
</evidence>
<dbReference type="EMBL" id="QXQA01000003">
    <property type="protein sequence ID" value="RIX53913.1"/>
    <property type="molecule type" value="Genomic_DNA"/>
</dbReference>
<dbReference type="OrthoDB" id="9803467at2"/>
<keyword evidence="2" id="KW-0378">Hydrolase</keyword>
<dbReference type="Proteomes" id="UP000266482">
    <property type="component" value="Unassembled WGS sequence"/>
</dbReference>
<dbReference type="InterPro" id="IPR012338">
    <property type="entry name" value="Beta-lactam/transpept-like"/>
</dbReference>
<accession>A0A3A1V5K5</accession>
<gene>
    <name evidence="2" type="ORF">D3P08_06550</name>
</gene>
<comment type="caution">
    <text evidence="2">The sequence shown here is derived from an EMBL/GenBank/DDBJ whole genome shotgun (WGS) entry which is preliminary data.</text>
</comment>
<reference evidence="2 3" key="1">
    <citation type="submission" date="2018-09" db="EMBL/GenBank/DDBJ databases">
        <title>Paenibacillus aracenensis nov. sp. isolated from a cave in southern Spain.</title>
        <authorList>
            <person name="Jurado V."/>
            <person name="Gutierrez-Patricio S."/>
            <person name="Gonzalez-Pimentel J.L."/>
            <person name="Miller A.Z."/>
            <person name="Laiz L."/>
            <person name="Saiz-Jimenez C."/>
        </authorList>
    </citation>
    <scope>NUCLEOTIDE SEQUENCE [LARGE SCALE GENOMIC DNA]</scope>
    <source>
        <strain evidence="2 3">DSM 22867</strain>
    </source>
</reference>
<dbReference type="Pfam" id="PF00144">
    <property type="entry name" value="Beta-lactamase"/>
    <property type="match status" value="1"/>
</dbReference>
<dbReference type="InterPro" id="IPR050491">
    <property type="entry name" value="AmpC-like"/>
</dbReference>
<keyword evidence="3" id="KW-1185">Reference proteome</keyword>
<protein>
    <submittedName>
        <fullName evidence="2">Class A beta-lactamase-related serine hydrolase</fullName>
    </submittedName>
</protein>